<comment type="caution">
    <text evidence="4">The sequence shown here is derived from an EMBL/GenBank/DDBJ whole genome shotgun (WGS) entry which is preliminary data.</text>
</comment>
<dbReference type="Gene3D" id="3.20.20.370">
    <property type="entry name" value="Glycoside hydrolase/deacetylase"/>
    <property type="match status" value="1"/>
</dbReference>
<organism evidence="4 5">
    <name type="scientific">Dactylosporangium cerinum</name>
    <dbReference type="NCBI Taxonomy" id="1434730"/>
    <lineage>
        <taxon>Bacteria</taxon>
        <taxon>Bacillati</taxon>
        <taxon>Actinomycetota</taxon>
        <taxon>Actinomycetes</taxon>
        <taxon>Micromonosporales</taxon>
        <taxon>Micromonosporaceae</taxon>
        <taxon>Dactylosporangium</taxon>
    </lineage>
</organism>
<protein>
    <submittedName>
        <fullName evidence="4">Polysaccharide deacetylase family protein</fullName>
        <ecNumber evidence="4">3.-.-.-</ecNumber>
    </submittedName>
</protein>
<dbReference type="PROSITE" id="PS51257">
    <property type="entry name" value="PROKAR_LIPOPROTEIN"/>
    <property type="match status" value="1"/>
</dbReference>
<evidence type="ECO:0000256" key="1">
    <source>
        <dbReference type="SAM" id="MobiDB-lite"/>
    </source>
</evidence>
<dbReference type="GO" id="GO:0016787">
    <property type="term" value="F:hydrolase activity"/>
    <property type="evidence" value="ECO:0007669"/>
    <property type="project" value="UniProtKB-KW"/>
</dbReference>
<dbReference type="EC" id="3.-.-.-" evidence="4"/>
<dbReference type="EMBL" id="JBHSIU010000010">
    <property type="protein sequence ID" value="MFC4997566.1"/>
    <property type="molecule type" value="Genomic_DNA"/>
</dbReference>
<dbReference type="PROSITE" id="PS51677">
    <property type="entry name" value="NODB"/>
    <property type="match status" value="1"/>
</dbReference>
<accession>A0ABV9VME3</accession>
<dbReference type="PANTHER" id="PTHR10587">
    <property type="entry name" value="GLYCOSYL TRANSFERASE-RELATED"/>
    <property type="match status" value="1"/>
</dbReference>
<keyword evidence="2" id="KW-0732">Signal</keyword>
<evidence type="ECO:0000256" key="2">
    <source>
        <dbReference type="SAM" id="SignalP"/>
    </source>
</evidence>
<feature type="compositionally biased region" description="Low complexity" evidence="1">
    <location>
        <begin position="30"/>
        <end position="64"/>
    </location>
</feature>
<name>A0ABV9VME3_9ACTN</name>
<dbReference type="InterPro" id="IPR011330">
    <property type="entry name" value="Glyco_hydro/deAcase_b/a-brl"/>
</dbReference>
<reference evidence="5" key="1">
    <citation type="journal article" date="2019" name="Int. J. Syst. Evol. Microbiol.">
        <title>The Global Catalogue of Microorganisms (GCM) 10K type strain sequencing project: providing services to taxonomists for standard genome sequencing and annotation.</title>
        <authorList>
            <consortium name="The Broad Institute Genomics Platform"/>
            <consortium name="The Broad Institute Genome Sequencing Center for Infectious Disease"/>
            <person name="Wu L."/>
            <person name="Ma J."/>
        </authorList>
    </citation>
    <scope>NUCLEOTIDE SEQUENCE [LARGE SCALE GENOMIC DNA]</scope>
    <source>
        <strain evidence="5">CGMCC 4.7152</strain>
    </source>
</reference>
<evidence type="ECO:0000313" key="5">
    <source>
        <dbReference type="Proteomes" id="UP001595912"/>
    </source>
</evidence>
<evidence type="ECO:0000259" key="3">
    <source>
        <dbReference type="PROSITE" id="PS51677"/>
    </source>
</evidence>
<keyword evidence="5" id="KW-1185">Reference proteome</keyword>
<sequence length="292" mass="31026">MSRRRTAAVLLVTSLLALTACGSDKKPDHSAALPASVAPTASASAEPSPAAPSASPSASTSPTKKPSPKPSASTVQGPEGTFVIRPPGTGHGAAGSQSRTGTTAVALTFDDGPDPVNTPKILDLLRETGVKATFCLVGFRARDNPDLVRRIAAEGHTLCNHSWQHLTDLAKKDPGYIDWDLKKTNEAIRAAAGPNTPIKYFRAPGGNFTSGLIAKAKDMGMASIYWDADPADWNHSKDANDDAHIKRVIADVKKQVRQGSIVLSHDNKQPDTIIAYRTLIPFLKQYFTLEAL</sequence>
<feature type="signal peptide" evidence="2">
    <location>
        <begin position="1"/>
        <end position="22"/>
    </location>
</feature>
<keyword evidence="4" id="KW-0378">Hydrolase</keyword>
<feature type="region of interest" description="Disordered" evidence="1">
    <location>
        <begin position="22"/>
        <end position="100"/>
    </location>
</feature>
<dbReference type="InterPro" id="IPR050248">
    <property type="entry name" value="Polysacc_deacetylase_ArnD"/>
</dbReference>
<gene>
    <name evidence="4" type="ORF">ACFPIJ_06995</name>
</gene>
<dbReference type="Pfam" id="PF01522">
    <property type="entry name" value="Polysacc_deac_1"/>
    <property type="match status" value="1"/>
</dbReference>
<proteinExistence type="predicted"/>
<dbReference type="Proteomes" id="UP001595912">
    <property type="component" value="Unassembled WGS sequence"/>
</dbReference>
<feature type="chain" id="PRO_5045967231" evidence="2">
    <location>
        <begin position="23"/>
        <end position="292"/>
    </location>
</feature>
<evidence type="ECO:0000313" key="4">
    <source>
        <dbReference type="EMBL" id="MFC4997566.1"/>
    </source>
</evidence>
<dbReference type="SUPFAM" id="SSF88713">
    <property type="entry name" value="Glycoside hydrolase/deacetylase"/>
    <property type="match status" value="1"/>
</dbReference>
<dbReference type="InterPro" id="IPR002509">
    <property type="entry name" value="NODB_dom"/>
</dbReference>
<dbReference type="RefSeq" id="WP_380113797.1">
    <property type="nucleotide sequence ID" value="NZ_JBHSIU010000010.1"/>
</dbReference>
<dbReference type="CDD" id="cd10917">
    <property type="entry name" value="CE4_NodB_like_6s_7s"/>
    <property type="match status" value="1"/>
</dbReference>
<dbReference type="PANTHER" id="PTHR10587:SF137">
    <property type="entry name" value="4-DEOXY-4-FORMAMIDO-L-ARABINOSE-PHOSPHOUNDECAPRENOL DEFORMYLASE ARND-RELATED"/>
    <property type="match status" value="1"/>
</dbReference>
<feature type="domain" description="NodB homology" evidence="3">
    <location>
        <begin position="103"/>
        <end position="292"/>
    </location>
</feature>